<dbReference type="PROSITE" id="PS51898">
    <property type="entry name" value="TYR_RECOMBINASE"/>
    <property type="match status" value="1"/>
</dbReference>
<evidence type="ECO:0008006" key="10">
    <source>
        <dbReference type="Google" id="ProtNLM"/>
    </source>
</evidence>
<dbReference type="InterPro" id="IPR038488">
    <property type="entry name" value="Integrase_DNA-bd_sf"/>
</dbReference>
<evidence type="ECO:0000256" key="3">
    <source>
        <dbReference type="ARBA" id="ARBA00023125"/>
    </source>
</evidence>
<dbReference type="GO" id="GO:0003677">
    <property type="term" value="F:DNA binding"/>
    <property type="evidence" value="ECO:0007669"/>
    <property type="project" value="UniProtKB-UniRule"/>
</dbReference>
<evidence type="ECO:0000256" key="1">
    <source>
        <dbReference type="ARBA" id="ARBA00008857"/>
    </source>
</evidence>
<dbReference type="PROSITE" id="PS51900">
    <property type="entry name" value="CB"/>
    <property type="match status" value="1"/>
</dbReference>
<evidence type="ECO:0000313" key="8">
    <source>
        <dbReference type="EMBL" id="QLB65506.1"/>
    </source>
</evidence>
<comment type="similarity">
    <text evidence="1">Belongs to the 'phage' integrase family.</text>
</comment>
<dbReference type="GO" id="GO:0006310">
    <property type="term" value="P:DNA recombination"/>
    <property type="evidence" value="ECO:0007669"/>
    <property type="project" value="UniProtKB-KW"/>
</dbReference>
<evidence type="ECO:0000256" key="2">
    <source>
        <dbReference type="ARBA" id="ARBA00022908"/>
    </source>
</evidence>
<dbReference type="Gene3D" id="3.30.160.390">
    <property type="entry name" value="Integrase, DNA-binding domain"/>
    <property type="match status" value="1"/>
</dbReference>
<keyword evidence="3 5" id="KW-0238">DNA-binding</keyword>
<reference evidence="8 9" key="1">
    <citation type="journal article" date="2014" name="Genome Announc.">
        <title>Draft Genome Sequence of the Haloacid-Degrading Burkholderia caribensis Strain MBA4.</title>
        <authorList>
            <person name="Pan Y."/>
            <person name="Kong K.F."/>
            <person name="Tsang J.S."/>
        </authorList>
    </citation>
    <scope>NUCLEOTIDE SEQUENCE [LARGE SCALE GENOMIC DNA]</scope>
    <source>
        <strain evidence="8 9">852011</strain>
    </source>
</reference>
<dbReference type="Gene3D" id="1.10.443.10">
    <property type="entry name" value="Intergrase catalytic core"/>
    <property type="match status" value="1"/>
</dbReference>
<dbReference type="GO" id="GO:0015074">
    <property type="term" value="P:DNA integration"/>
    <property type="evidence" value="ECO:0007669"/>
    <property type="project" value="UniProtKB-KW"/>
</dbReference>
<evidence type="ECO:0000256" key="5">
    <source>
        <dbReference type="PROSITE-ProRule" id="PRU01248"/>
    </source>
</evidence>
<dbReference type="AlphaFoldDB" id="A0A9Q6WPH9"/>
<dbReference type="InterPro" id="IPR002104">
    <property type="entry name" value="Integrase_catalytic"/>
</dbReference>
<proteinExistence type="inferred from homology"/>
<evidence type="ECO:0000259" key="7">
    <source>
        <dbReference type="PROSITE" id="PS51900"/>
    </source>
</evidence>
<dbReference type="InterPro" id="IPR050808">
    <property type="entry name" value="Phage_Integrase"/>
</dbReference>
<dbReference type="Gene3D" id="1.10.150.130">
    <property type="match status" value="1"/>
</dbReference>
<dbReference type="InterPro" id="IPR044068">
    <property type="entry name" value="CB"/>
</dbReference>
<dbReference type="InterPro" id="IPR013762">
    <property type="entry name" value="Integrase-like_cat_sf"/>
</dbReference>
<dbReference type="Proteomes" id="UP000509548">
    <property type="component" value="Chromosome 2"/>
</dbReference>
<dbReference type="Pfam" id="PF00589">
    <property type="entry name" value="Phage_integrase"/>
    <property type="match status" value="1"/>
</dbReference>
<evidence type="ECO:0000259" key="6">
    <source>
        <dbReference type="PROSITE" id="PS51898"/>
    </source>
</evidence>
<evidence type="ECO:0000256" key="4">
    <source>
        <dbReference type="ARBA" id="ARBA00023172"/>
    </source>
</evidence>
<dbReference type="Pfam" id="PF13356">
    <property type="entry name" value="Arm-DNA-bind_3"/>
    <property type="match status" value="1"/>
</dbReference>
<name>A0A9Q6WPH9_9BURK</name>
<dbReference type="InterPro" id="IPR010998">
    <property type="entry name" value="Integrase_recombinase_N"/>
</dbReference>
<dbReference type="SUPFAM" id="SSF56349">
    <property type="entry name" value="DNA breaking-rejoining enzymes"/>
    <property type="match status" value="1"/>
</dbReference>
<dbReference type="EMBL" id="CP015959">
    <property type="protein sequence ID" value="QLB65506.1"/>
    <property type="molecule type" value="Genomic_DNA"/>
</dbReference>
<keyword evidence="2" id="KW-0229">DNA integration</keyword>
<evidence type="ECO:0000313" key="9">
    <source>
        <dbReference type="Proteomes" id="UP000509548"/>
    </source>
</evidence>
<feature type="domain" description="Tyr recombinase" evidence="6">
    <location>
        <begin position="230"/>
        <end position="424"/>
    </location>
</feature>
<gene>
    <name evidence="8" type="ORF">A9O66_24330</name>
</gene>
<dbReference type="InterPro" id="IPR011010">
    <property type="entry name" value="DNA_brk_join_enz"/>
</dbReference>
<protein>
    <recommendedName>
        <fullName evidence="10">Integrase</fullName>
    </recommendedName>
</protein>
<dbReference type="CDD" id="cd00796">
    <property type="entry name" value="INT_Rci_Hp1_C"/>
    <property type="match status" value="1"/>
</dbReference>
<feature type="domain" description="Core-binding (CB)" evidence="7">
    <location>
        <begin position="120"/>
        <end position="209"/>
    </location>
</feature>
<accession>A0A9Q6WPH9</accession>
<sequence length="442" mass="49528">MRATMQRFTINRDFLEQQRQAGGTGKYREFADDHLRGFGVKITPQGGIAYYYRWTGTDGKHHRKVVGHYPTMTPSAAREHAKKLSGTLDHSRDDDVTLIAKQATREANAERAKVVPTVGEFLSGTYAKYFRTQSRNNADRTIAMIRDSFPGLMDKPLNKVSTKDIEDWRTDELSRVLKPAMHGMPAKLVKPATANRKLNALRGLLTYAHTTKVITENPGTGVAKQDEGSGVVRWLRPDEETRLRAALRARDGLLKASGCADAGNTFADLVEPAVLLSIDTGLRRGELLQLRWDDIDLDRRMVTVRDETSKCYRTRHLPLCEEAFEVASAWKVQCFRTNVRPLYVFVNAAGGLLREVAAWTDVLKAANITGFRWHDLRHSFATRAVEQGVPIDMVSRWLGHSRVEQTMRYAHRSPTFASNAIAALDRARIAALSGGQQLEQAA</sequence>
<organism evidence="8 9">
    <name type="scientific">Paraburkholderia caribensis</name>
    <dbReference type="NCBI Taxonomy" id="75105"/>
    <lineage>
        <taxon>Bacteria</taxon>
        <taxon>Pseudomonadati</taxon>
        <taxon>Pseudomonadota</taxon>
        <taxon>Betaproteobacteria</taxon>
        <taxon>Burkholderiales</taxon>
        <taxon>Burkholderiaceae</taxon>
        <taxon>Paraburkholderia</taxon>
    </lineage>
</organism>
<dbReference type="InterPro" id="IPR025166">
    <property type="entry name" value="Integrase_DNA_bind_dom"/>
</dbReference>
<keyword evidence="4" id="KW-0233">DNA recombination</keyword>
<dbReference type="PANTHER" id="PTHR30629:SF2">
    <property type="entry name" value="PROPHAGE INTEGRASE INTS-RELATED"/>
    <property type="match status" value="1"/>
</dbReference>
<dbReference type="PANTHER" id="PTHR30629">
    <property type="entry name" value="PROPHAGE INTEGRASE"/>
    <property type="match status" value="1"/>
</dbReference>